<feature type="compositionally biased region" description="Low complexity" evidence="1">
    <location>
        <begin position="140"/>
        <end position="152"/>
    </location>
</feature>
<dbReference type="EMBL" id="JADGJH010001292">
    <property type="protein sequence ID" value="KAJ3115418.1"/>
    <property type="molecule type" value="Genomic_DNA"/>
</dbReference>
<evidence type="ECO:0000313" key="3">
    <source>
        <dbReference type="Proteomes" id="UP001211907"/>
    </source>
</evidence>
<name>A0AAD5XBW5_9FUNG</name>
<sequence length="425" mass="45430">MSSSVRNTADSIKSDLHDNDTAQIGAQNVNSLQDSKRLGFAKSFNRLSMDASQLAAEQPEAINEKLKNTFVEFCSVVERGVNDALMTRFNLIHGVTASPSASAEKLGSGNFLSKKGGSVTEPDSKTLSPKTLNGLPKSGSMASLSHSRAASRSRLEGPGLKHNRNLHRAPSARVRSAGKCAACYLSKEESYKLRLTIEARIRCAAVAPKLPALPIRMLNLETASNNSSPNLKLISQSKNSASQSSIESADGVNGNLTLTVPQENSTNRFRGLTKSHSQSHLNTEDLTPLVPTIEEQARDIRNAISAIVSDMPEPIPGTPIIIVFNAIVYHDNGDGGGAEEADFALAFSWKSETSTPCGAMIKELRQQRMELAYREQGVELDSVKAEAAAAAAAIAEQNSILGKIKGLFKVGSSKNLKSKADPMAE</sequence>
<protein>
    <submittedName>
        <fullName evidence="2">Uncharacterized protein</fullName>
    </submittedName>
</protein>
<dbReference type="AlphaFoldDB" id="A0AAD5XBW5"/>
<keyword evidence="3" id="KW-1185">Reference proteome</keyword>
<gene>
    <name evidence="2" type="ORF">HK100_001354</name>
</gene>
<reference evidence="2" key="1">
    <citation type="submission" date="2020-05" db="EMBL/GenBank/DDBJ databases">
        <title>Phylogenomic resolution of chytrid fungi.</title>
        <authorList>
            <person name="Stajich J.E."/>
            <person name="Amses K."/>
            <person name="Simmons R."/>
            <person name="Seto K."/>
            <person name="Myers J."/>
            <person name="Bonds A."/>
            <person name="Quandt C.A."/>
            <person name="Barry K."/>
            <person name="Liu P."/>
            <person name="Grigoriev I."/>
            <person name="Longcore J.E."/>
            <person name="James T.Y."/>
        </authorList>
    </citation>
    <scope>NUCLEOTIDE SEQUENCE</scope>
    <source>
        <strain evidence="2">JEL0513</strain>
    </source>
</reference>
<evidence type="ECO:0000313" key="2">
    <source>
        <dbReference type="EMBL" id="KAJ3115418.1"/>
    </source>
</evidence>
<feature type="region of interest" description="Disordered" evidence="1">
    <location>
        <begin position="100"/>
        <end position="164"/>
    </location>
</feature>
<comment type="caution">
    <text evidence="2">The sequence shown here is derived from an EMBL/GenBank/DDBJ whole genome shotgun (WGS) entry which is preliminary data.</text>
</comment>
<proteinExistence type="predicted"/>
<evidence type="ECO:0000256" key="1">
    <source>
        <dbReference type="SAM" id="MobiDB-lite"/>
    </source>
</evidence>
<organism evidence="2 3">
    <name type="scientific">Physocladia obscura</name>
    <dbReference type="NCBI Taxonomy" id="109957"/>
    <lineage>
        <taxon>Eukaryota</taxon>
        <taxon>Fungi</taxon>
        <taxon>Fungi incertae sedis</taxon>
        <taxon>Chytridiomycota</taxon>
        <taxon>Chytridiomycota incertae sedis</taxon>
        <taxon>Chytridiomycetes</taxon>
        <taxon>Chytridiales</taxon>
        <taxon>Chytriomycetaceae</taxon>
        <taxon>Physocladia</taxon>
    </lineage>
</organism>
<dbReference type="Proteomes" id="UP001211907">
    <property type="component" value="Unassembled WGS sequence"/>
</dbReference>
<accession>A0AAD5XBW5</accession>